<keyword evidence="7 11" id="KW-0560">Oxidoreductase</keyword>
<feature type="transmembrane region" description="Helical" evidence="12">
    <location>
        <begin position="12"/>
        <end position="32"/>
    </location>
</feature>
<keyword evidence="6 12" id="KW-1133">Transmembrane helix</keyword>
<dbReference type="PROSITE" id="PS00086">
    <property type="entry name" value="CYTOCHROME_P450"/>
    <property type="match status" value="1"/>
</dbReference>
<dbReference type="InterPro" id="IPR002401">
    <property type="entry name" value="Cyt_P450_E_grp-I"/>
</dbReference>
<dbReference type="InterPro" id="IPR036396">
    <property type="entry name" value="Cyt_P450_sf"/>
</dbReference>
<evidence type="ECO:0000256" key="4">
    <source>
        <dbReference type="ARBA" id="ARBA00022692"/>
    </source>
</evidence>
<evidence type="ECO:0000256" key="7">
    <source>
        <dbReference type="ARBA" id="ARBA00023002"/>
    </source>
</evidence>
<keyword evidence="9 12" id="KW-0472">Membrane</keyword>
<evidence type="ECO:0000313" key="13">
    <source>
        <dbReference type="EMBL" id="KAJ3690426.1"/>
    </source>
</evidence>
<evidence type="ECO:0000256" key="6">
    <source>
        <dbReference type="ARBA" id="ARBA00022989"/>
    </source>
</evidence>
<keyword evidence="8 10" id="KW-0408">Iron</keyword>
<evidence type="ECO:0000256" key="8">
    <source>
        <dbReference type="ARBA" id="ARBA00023004"/>
    </source>
</evidence>
<dbReference type="Pfam" id="PF00067">
    <property type="entry name" value="p450"/>
    <property type="match status" value="1"/>
</dbReference>
<dbReference type="InterPro" id="IPR001128">
    <property type="entry name" value="Cyt_P450"/>
</dbReference>
<dbReference type="GO" id="GO:0005506">
    <property type="term" value="F:iron ion binding"/>
    <property type="evidence" value="ECO:0007669"/>
    <property type="project" value="InterPro"/>
</dbReference>
<evidence type="ECO:0000256" key="12">
    <source>
        <dbReference type="SAM" id="Phobius"/>
    </source>
</evidence>
<dbReference type="GO" id="GO:0020037">
    <property type="term" value="F:heme binding"/>
    <property type="evidence" value="ECO:0007669"/>
    <property type="project" value="InterPro"/>
</dbReference>
<feature type="binding site" description="axial binding residue" evidence="10">
    <location>
        <position position="448"/>
    </location>
    <ligand>
        <name>heme</name>
        <dbReference type="ChEBI" id="CHEBI:30413"/>
    </ligand>
    <ligandPart>
        <name>Fe</name>
        <dbReference type="ChEBI" id="CHEBI:18248"/>
    </ligandPart>
</feature>
<dbReference type="Proteomes" id="UP001210211">
    <property type="component" value="Unassembled WGS sequence"/>
</dbReference>
<dbReference type="SUPFAM" id="SSF48264">
    <property type="entry name" value="Cytochrome P450"/>
    <property type="match status" value="1"/>
</dbReference>
<evidence type="ECO:0000256" key="11">
    <source>
        <dbReference type="RuleBase" id="RU000461"/>
    </source>
</evidence>
<dbReference type="GO" id="GO:0016705">
    <property type="term" value="F:oxidoreductase activity, acting on paired donors, with incorporation or reduction of molecular oxygen"/>
    <property type="evidence" value="ECO:0007669"/>
    <property type="project" value="InterPro"/>
</dbReference>
<evidence type="ECO:0000256" key="5">
    <source>
        <dbReference type="ARBA" id="ARBA00022723"/>
    </source>
</evidence>
<evidence type="ECO:0000256" key="2">
    <source>
        <dbReference type="ARBA" id="ARBA00004370"/>
    </source>
</evidence>
<dbReference type="PRINTS" id="PR00385">
    <property type="entry name" value="P450"/>
</dbReference>
<keyword evidence="4 12" id="KW-0812">Transmembrane</keyword>
<name>A0AAD5ZBL4_9POAL</name>
<comment type="caution">
    <text evidence="13">The sequence shown here is derived from an EMBL/GenBank/DDBJ whole genome shotgun (WGS) entry which is preliminary data.</text>
</comment>
<evidence type="ECO:0008006" key="15">
    <source>
        <dbReference type="Google" id="ProtNLM"/>
    </source>
</evidence>
<keyword evidence="5 10" id="KW-0479">Metal-binding</keyword>
<organism evidence="13 14">
    <name type="scientific">Rhynchospora tenuis</name>
    <dbReference type="NCBI Taxonomy" id="198213"/>
    <lineage>
        <taxon>Eukaryota</taxon>
        <taxon>Viridiplantae</taxon>
        <taxon>Streptophyta</taxon>
        <taxon>Embryophyta</taxon>
        <taxon>Tracheophyta</taxon>
        <taxon>Spermatophyta</taxon>
        <taxon>Magnoliopsida</taxon>
        <taxon>Liliopsida</taxon>
        <taxon>Poales</taxon>
        <taxon>Cyperaceae</taxon>
        <taxon>Cyperoideae</taxon>
        <taxon>Rhynchosporeae</taxon>
        <taxon>Rhynchospora</taxon>
    </lineage>
</organism>
<dbReference type="PRINTS" id="PR00463">
    <property type="entry name" value="EP450I"/>
</dbReference>
<keyword evidence="3 10" id="KW-0349">Heme</keyword>
<evidence type="ECO:0000313" key="14">
    <source>
        <dbReference type="Proteomes" id="UP001210211"/>
    </source>
</evidence>
<comment type="similarity">
    <text evidence="11">Belongs to the cytochrome P450 family.</text>
</comment>
<keyword evidence="11" id="KW-0503">Monooxygenase</keyword>
<accession>A0AAD5ZBL4</accession>
<evidence type="ECO:0000256" key="1">
    <source>
        <dbReference type="ARBA" id="ARBA00001971"/>
    </source>
</evidence>
<comment type="cofactor">
    <cofactor evidence="1 10">
        <name>heme</name>
        <dbReference type="ChEBI" id="CHEBI:30413"/>
    </cofactor>
</comment>
<dbReference type="AlphaFoldDB" id="A0AAD5ZBL4"/>
<dbReference type="EMBL" id="JAMRDG010000002">
    <property type="protein sequence ID" value="KAJ3690426.1"/>
    <property type="molecule type" value="Genomic_DNA"/>
</dbReference>
<reference evidence="13 14" key="1">
    <citation type="journal article" date="2022" name="Cell">
        <title>Repeat-based holocentromeres influence genome architecture and karyotype evolution.</title>
        <authorList>
            <person name="Hofstatter P.G."/>
            <person name="Thangavel G."/>
            <person name="Lux T."/>
            <person name="Neumann P."/>
            <person name="Vondrak T."/>
            <person name="Novak P."/>
            <person name="Zhang M."/>
            <person name="Costa L."/>
            <person name="Castellani M."/>
            <person name="Scott A."/>
            <person name="Toegelov H."/>
            <person name="Fuchs J."/>
            <person name="Mata-Sucre Y."/>
            <person name="Dias Y."/>
            <person name="Vanzela A.L.L."/>
            <person name="Huettel B."/>
            <person name="Almeida C.C.S."/>
            <person name="Simkova H."/>
            <person name="Souza G."/>
            <person name="Pedrosa-Harand A."/>
            <person name="Macas J."/>
            <person name="Mayer K.F.X."/>
            <person name="Houben A."/>
            <person name="Marques A."/>
        </authorList>
    </citation>
    <scope>NUCLEOTIDE SEQUENCE [LARGE SCALE GENOMIC DNA]</scope>
    <source>
        <strain evidence="13">RhyTen1mFocal</strain>
    </source>
</reference>
<feature type="transmembrane region" description="Helical" evidence="12">
    <location>
        <begin position="187"/>
        <end position="206"/>
    </location>
</feature>
<evidence type="ECO:0000256" key="10">
    <source>
        <dbReference type="PIRSR" id="PIRSR602401-1"/>
    </source>
</evidence>
<evidence type="ECO:0000256" key="9">
    <source>
        <dbReference type="ARBA" id="ARBA00023136"/>
    </source>
</evidence>
<dbReference type="GO" id="GO:0004497">
    <property type="term" value="F:monooxygenase activity"/>
    <property type="evidence" value="ECO:0007669"/>
    <property type="project" value="UniProtKB-KW"/>
</dbReference>
<keyword evidence="14" id="KW-1185">Reference proteome</keyword>
<proteinExistence type="inferred from homology"/>
<protein>
    <recommendedName>
        <fullName evidence="15">Cytochrome P450</fullName>
    </recommendedName>
</protein>
<sequence>MAELLHMMDNLSVNIIVSILLLISIKTLLNYVTKSNKKNLPPSPRALPVLGHLHLLKKPLHRTLIDISNRYGPITFLRFGTRPALIISSHTLAEQCFTTYDLSFSNRVQLPSLMMPNLFGFLDYGSYWRSARQISSVELLSNQQLQASSDTRAEEIKDMVHQLFQSHKLHENSEGPNYFRRLDFRKMIFALAMNVMMMLIAGKRLYGDKIEDVEETRRFREAVIEWFELSGAANVEDFIPLLRILDLQGVMKKMKRVTELIEEMAQKIIEEHRQEGIGKRKTMIGKMLELGKKESEKYNDLVIRNIAITLFLGGSDTSSNTIEWTMALLLNNPDALQKARAEIDAQVGNQRLIKESDINHLPYLHCIISETLRLYPVGPLLIPHESREEISLEGYEIPKGTMLLANIYQIHRNPEIWEEPMKFKPERFQEGRSNGKWMAPFGMGRRKCPGEALAMREMGLVLGALIQCFDWERLGSELVDLSEGSGLTLPMATPLEVLYRPRKIMTDVLLQLSG</sequence>
<dbReference type="FunFam" id="1.10.630.10:FF:000026">
    <property type="entry name" value="Cytochrome P450 82C4"/>
    <property type="match status" value="1"/>
</dbReference>
<dbReference type="PANTHER" id="PTHR47947:SF26">
    <property type="entry name" value="CYTOCHROME P450"/>
    <property type="match status" value="1"/>
</dbReference>
<dbReference type="InterPro" id="IPR050651">
    <property type="entry name" value="Plant_Cytochrome_P450_Monoox"/>
</dbReference>
<evidence type="ECO:0000256" key="3">
    <source>
        <dbReference type="ARBA" id="ARBA00022617"/>
    </source>
</evidence>
<dbReference type="InterPro" id="IPR017972">
    <property type="entry name" value="Cyt_P450_CS"/>
</dbReference>
<dbReference type="PANTHER" id="PTHR47947">
    <property type="entry name" value="CYTOCHROME P450 82C3-RELATED"/>
    <property type="match status" value="1"/>
</dbReference>
<dbReference type="Gene3D" id="1.10.630.10">
    <property type="entry name" value="Cytochrome P450"/>
    <property type="match status" value="1"/>
</dbReference>
<gene>
    <name evidence="13" type="ORF">LUZ61_019590</name>
</gene>
<comment type="subcellular location">
    <subcellularLocation>
        <location evidence="2">Membrane</location>
    </subcellularLocation>
</comment>
<dbReference type="GO" id="GO:0016020">
    <property type="term" value="C:membrane"/>
    <property type="evidence" value="ECO:0007669"/>
    <property type="project" value="UniProtKB-SubCell"/>
</dbReference>